<protein>
    <submittedName>
        <fullName evidence="2">Uncharacterized protein</fullName>
    </submittedName>
</protein>
<evidence type="ECO:0000256" key="1">
    <source>
        <dbReference type="SAM" id="SignalP"/>
    </source>
</evidence>
<proteinExistence type="predicted"/>
<accession>A0A1H4CRN8</accession>
<evidence type="ECO:0000313" key="3">
    <source>
        <dbReference type="Proteomes" id="UP000199397"/>
    </source>
</evidence>
<gene>
    <name evidence="2" type="ORF">SAMN05660964_02054</name>
</gene>
<sequence>MEFTKIALLIVLLTVSSQLSAEFFEGFDNNRSAGQADSAEQGQANVTGQSYNAGNSEASGWVRGSSNTDAEVDFSLNFQGKGRTDIASDVYESSGGQTNAYLQGYTDNNGLGYNNLYGYTQSYTGMGNYYPFYNIPYGYFPMPMSYGLPITQAPDFSQIQQQMNALAPANGSAVNHTLAPTN</sequence>
<dbReference type="RefSeq" id="WP_093068270.1">
    <property type="nucleotide sequence ID" value="NZ_FNQP01000010.1"/>
</dbReference>
<name>A0A1H4CRN8_9GAMM</name>
<keyword evidence="3" id="KW-1185">Reference proteome</keyword>
<keyword evidence="1" id="KW-0732">Signal</keyword>
<reference evidence="2 3" key="1">
    <citation type="submission" date="2016-10" db="EMBL/GenBank/DDBJ databases">
        <authorList>
            <person name="de Groot N.N."/>
        </authorList>
    </citation>
    <scope>NUCLEOTIDE SEQUENCE [LARGE SCALE GENOMIC DNA]</scope>
    <source>
        <strain evidence="2 3">DSM 21228</strain>
    </source>
</reference>
<feature type="signal peptide" evidence="1">
    <location>
        <begin position="1"/>
        <end position="21"/>
    </location>
</feature>
<dbReference type="AlphaFoldDB" id="A0A1H4CRN8"/>
<feature type="chain" id="PRO_5011485034" evidence="1">
    <location>
        <begin position="22"/>
        <end position="182"/>
    </location>
</feature>
<organism evidence="2 3">
    <name type="scientific">Thiothrix caldifontis</name>
    <dbReference type="NCBI Taxonomy" id="525918"/>
    <lineage>
        <taxon>Bacteria</taxon>
        <taxon>Pseudomonadati</taxon>
        <taxon>Pseudomonadota</taxon>
        <taxon>Gammaproteobacteria</taxon>
        <taxon>Thiotrichales</taxon>
        <taxon>Thiotrichaceae</taxon>
        <taxon>Thiothrix</taxon>
    </lineage>
</organism>
<evidence type="ECO:0000313" key="2">
    <source>
        <dbReference type="EMBL" id="SEA63050.1"/>
    </source>
</evidence>
<dbReference type="OrthoDB" id="5625914at2"/>
<dbReference type="EMBL" id="FNQP01000010">
    <property type="protein sequence ID" value="SEA63050.1"/>
    <property type="molecule type" value="Genomic_DNA"/>
</dbReference>
<dbReference type="Proteomes" id="UP000199397">
    <property type="component" value="Unassembled WGS sequence"/>
</dbReference>